<protein>
    <recommendedName>
        <fullName evidence="8">Polysaccharide chain length determinant N-terminal domain-containing protein</fullName>
    </recommendedName>
</protein>
<accession>A0A1G2IXP9</accession>
<evidence type="ECO:0000313" key="9">
    <source>
        <dbReference type="EMBL" id="OGZ79634.1"/>
    </source>
</evidence>
<feature type="coiled-coil region" evidence="6">
    <location>
        <begin position="119"/>
        <end position="146"/>
    </location>
</feature>
<dbReference type="AlphaFoldDB" id="A0A1G2IXP9"/>
<sequence>MENNTEELNMIDFLKVLIKNKYIIISFLILGIIFAIAITFLTPKTYVAEAVVDIGATQIENLNRIVIEENLNYSKKYPSLKVAAILNSNLINVKNYSSNQDKVSGTVLDAASGIVSDCENILEAKKNNLEATIKSYETAITQLMQSGQQIAALKLKEFELQNELENFRSPVIANGPIVSEVKGINVLFSLIIGTVLGVFLGIITAFAKEWWNKNKVLVKIKNNSWVKK</sequence>
<keyword evidence="6" id="KW-0175">Coiled coil</keyword>
<keyword evidence="5 7" id="KW-0472">Membrane</keyword>
<name>A0A1G2IXP9_9BACT</name>
<feature type="transmembrane region" description="Helical" evidence="7">
    <location>
        <begin position="186"/>
        <end position="207"/>
    </location>
</feature>
<dbReference type="InterPro" id="IPR050445">
    <property type="entry name" value="Bact_polysacc_biosynth/exp"/>
</dbReference>
<keyword evidence="4 7" id="KW-1133">Transmembrane helix</keyword>
<comment type="caution">
    <text evidence="9">The sequence shown here is derived from an EMBL/GenBank/DDBJ whole genome shotgun (WGS) entry which is preliminary data.</text>
</comment>
<dbReference type="Proteomes" id="UP000178650">
    <property type="component" value="Unassembled WGS sequence"/>
</dbReference>
<feature type="transmembrane region" description="Helical" evidence="7">
    <location>
        <begin position="22"/>
        <end position="41"/>
    </location>
</feature>
<feature type="domain" description="Polysaccharide chain length determinant N-terminal" evidence="8">
    <location>
        <begin position="6"/>
        <end position="90"/>
    </location>
</feature>
<dbReference type="GO" id="GO:0005886">
    <property type="term" value="C:plasma membrane"/>
    <property type="evidence" value="ECO:0007669"/>
    <property type="project" value="UniProtKB-SubCell"/>
</dbReference>
<dbReference type="InterPro" id="IPR003856">
    <property type="entry name" value="LPS_length_determ_N"/>
</dbReference>
<keyword evidence="3 7" id="KW-0812">Transmembrane</keyword>
<dbReference type="STRING" id="1802223.A2358_01565"/>
<evidence type="ECO:0000313" key="10">
    <source>
        <dbReference type="Proteomes" id="UP000178650"/>
    </source>
</evidence>
<evidence type="ECO:0000256" key="6">
    <source>
        <dbReference type="SAM" id="Coils"/>
    </source>
</evidence>
<dbReference type="Pfam" id="PF02706">
    <property type="entry name" value="Wzz"/>
    <property type="match status" value="1"/>
</dbReference>
<organism evidence="9 10">
    <name type="scientific">Candidatus Staskawiczbacteria bacterium RIFOXYB1_FULL_37_44</name>
    <dbReference type="NCBI Taxonomy" id="1802223"/>
    <lineage>
        <taxon>Bacteria</taxon>
        <taxon>Candidatus Staskawicziibacteriota</taxon>
    </lineage>
</organism>
<keyword evidence="2" id="KW-1003">Cell membrane</keyword>
<dbReference type="PANTHER" id="PTHR32309:SF13">
    <property type="entry name" value="FERRIC ENTEROBACTIN TRANSPORT PROTEIN FEPE"/>
    <property type="match status" value="1"/>
</dbReference>
<reference evidence="9 10" key="1">
    <citation type="journal article" date="2016" name="Nat. Commun.">
        <title>Thousands of microbial genomes shed light on interconnected biogeochemical processes in an aquifer system.</title>
        <authorList>
            <person name="Anantharaman K."/>
            <person name="Brown C.T."/>
            <person name="Hug L.A."/>
            <person name="Sharon I."/>
            <person name="Castelle C.J."/>
            <person name="Probst A.J."/>
            <person name="Thomas B.C."/>
            <person name="Singh A."/>
            <person name="Wilkins M.J."/>
            <person name="Karaoz U."/>
            <person name="Brodie E.L."/>
            <person name="Williams K.H."/>
            <person name="Hubbard S.S."/>
            <person name="Banfield J.F."/>
        </authorList>
    </citation>
    <scope>NUCLEOTIDE SEQUENCE [LARGE SCALE GENOMIC DNA]</scope>
</reference>
<evidence type="ECO:0000256" key="1">
    <source>
        <dbReference type="ARBA" id="ARBA00004651"/>
    </source>
</evidence>
<evidence type="ECO:0000256" key="4">
    <source>
        <dbReference type="ARBA" id="ARBA00022989"/>
    </source>
</evidence>
<evidence type="ECO:0000256" key="5">
    <source>
        <dbReference type="ARBA" id="ARBA00023136"/>
    </source>
</evidence>
<proteinExistence type="predicted"/>
<comment type="subcellular location">
    <subcellularLocation>
        <location evidence="1">Cell membrane</location>
        <topology evidence="1">Multi-pass membrane protein</topology>
    </subcellularLocation>
</comment>
<dbReference type="PANTHER" id="PTHR32309">
    <property type="entry name" value="TYROSINE-PROTEIN KINASE"/>
    <property type="match status" value="1"/>
</dbReference>
<evidence type="ECO:0000256" key="2">
    <source>
        <dbReference type="ARBA" id="ARBA00022475"/>
    </source>
</evidence>
<evidence type="ECO:0000256" key="7">
    <source>
        <dbReference type="SAM" id="Phobius"/>
    </source>
</evidence>
<dbReference type="EMBL" id="MHPJ01000001">
    <property type="protein sequence ID" value="OGZ79634.1"/>
    <property type="molecule type" value="Genomic_DNA"/>
</dbReference>
<evidence type="ECO:0000259" key="8">
    <source>
        <dbReference type="Pfam" id="PF02706"/>
    </source>
</evidence>
<evidence type="ECO:0000256" key="3">
    <source>
        <dbReference type="ARBA" id="ARBA00022692"/>
    </source>
</evidence>
<dbReference type="GO" id="GO:0004713">
    <property type="term" value="F:protein tyrosine kinase activity"/>
    <property type="evidence" value="ECO:0007669"/>
    <property type="project" value="TreeGrafter"/>
</dbReference>
<gene>
    <name evidence="9" type="ORF">A2358_01565</name>
</gene>